<proteinExistence type="inferred from homology"/>
<evidence type="ECO:0000259" key="9">
    <source>
        <dbReference type="PROSITE" id="PS51382"/>
    </source>
</evidence>
<dbReference type="Pfam" id="PF03124">
    <property type="entry name" value="EXS"/>
    <property type="match status" value="1"/>
</dbReference>
<keyword evidence="5 7" id="KW-0472">Membrane</keyword>
<feature type="transmembrane region" description="Helical" evidence="7">
    <location>
        <begin position="584"/>
        <end position="603"/>
    </location>
</feature>
<keyword evidence="11" id="KW-1185">Reference proteome</keyword>
<name>A0A9P5SJB4_9FUNG</name>
<feature type="region of interest" description="Disordered" evidence="6">
    <location>
        <begin position="710"/>
        <end position="785"/>
    </location>
</feature>
<evidence type="ECO:0000256" key="1">
    <source>
        <dbReference type="ARBA" id="ARBA00004141"/>
    </source>
</evidence>
<feature type="transmembrane region" description="Helical" evidence="7">
    <location>
        <begin position="358"/>
        <end position="381"/>
    </location>
</feature>
<feature type="transmembrane region" description="Helical" evidence="7">
    <location>
        <begin position="657"/>
        <end position="674"/>
    </location>
</feature>
<feature type="compositionally biased region" description="Acidic residues" evidence="6">
    <location>
        <begin position="971"/>
        <end position="985"/>
    </location>
</feature>
<dbReference type="GO" id="GO:0005886">
    <property type="term" value="C:plasma membrane"/>
    <property type="evidence" value="ECO:0007669"/>
    <property type="project" value="TreeGrafter"/>
</dbReference>
<evidence type="ECO:0000256" key="7">
    <source>
        <dbReference type="SAM" id="Phobius"/>
    </source>
</evidence>
<dbReference type="InterPro" id="IPR004331">
    <property type="entry name" value="SPX_dom"/>
</dbReference>
<dbReference type="PROSITE" id="PS51380">
    <property type="entry name" value="EXS"/>
    <property type="match status" value="1"/>
</dbReference>
<feature type="compositionally biased region" description="Basic and acidic residues" evidence="6">
    <location>
        <begin position="739"/>
        <end position="756"/>
    </location>
</feature>
<feature type="transmembrane region" description="Helical" evidence="7">
    <location>
        <begin position="434"/>
        <end position="456"/>
    </location>
</feature>
<comment type="caution">
    <text evidence="10">The sequence shown here is derived from an EMBL/GenBank/DDBJ whole genome shotgun (WGS) entry which is preliminary data.</text>
</comment>
<comment type="similarity">
    <text evidence="2">Belongs to the SYG1 (TC 2.A.94) family.</text>
</comment>
<evidence type="ECO:0008006" key="12">
    <source>
        <dbReference type="Google" id="ProtNLM"/>
    </source>
</evidence>
<dbReference type="GO" id="GO:0016036">
    <property type="term" value="P:cellular response to phosphate starvation"/>
    <property type="evidence" value="ECO:0007669"/>
    <property type="project" value="TreeGrafter"/>
</dbReference>
<gene>
    <name evidence="10" type="ORF">BG006_008726</name>
</gene>
<comment type="subcellular location">
    <subcellularLocation>
        <location evidence="1">Membrane</location>
        <topology evidence="1">Multi-pass membrane protein</topology>
    </subcellularLocation>
</comment>
<dbReference type="PROSITE" id="PS51382">
    <property type="entry name" value="SPX"/>
    <property type="match status" value="1"/>
</dbReference>
<evidence type="ECO:0000313" key="10">
    <source>
        <dbReference type="EMBL" id="KAF9328061.1"/>
    </source>
</evidence>
<sequence length="985" mass="114628">MTQSSQLLKSLSRRFTIIYPPELSNARVRSIQVDESSFDSVLGQLMPEEKTFFQFLHSQLEMVNKFYQEKELEAVTKLRVIKQQLYVANEWKRRYDEKTAKARAENGWYVTDWSKVRNGLDSFMRADPNLTADVTIGPYSRETTKNTLHPLSATAAVRGGSLSSLDPEHGLYRFRGAHENNRDVNCKLGPNDLAYQKQQILEDKENRRQHLNHKVARTRIKAALYEFYRSLEMIKNYKVLNHTGFAKILKKFDKTAGWKASKGYMNSNLKPAYFMTSPTIEDLIKVTEDVFIESFEKGHRRRGMAKLRIPDSKNQTHHLVSTRIGLYLGLMMPLMFQALQSAFSDEMPTEIPYFDSLLLVYAGLFLTFMFACLFGINMYAWTKSRINYKFIFEFDPRDNLDFHEYFELPIFLMLLLTLALYLDFGNKLTQHVATAYWPLILIAITFFILFCPLPIAHFSARRWFLSSIGRIIASGYYRVEFRDFFLADEMNSLSYSMEQFEFALCAYSRQWSDLGHTCQTSHMWITPFVTGLPAWFRFLQCLRRYRDTLEWFPHLLNAGKYTSSLVNLFIYFSYRHYGGQTLKVAYILMATFTSAYTFLWDVYMDWGLFRFGKHGGGANRHPFLRQELVYSRTWVYYLAIVLDLLGRFSWIVRFMPLNINVYILSFGLAFIEVLRRWQWNFFRLENEHLNNCGQFRAIKDIPLPFHIRVEGETDDDENDDDDEENRHSREESEDDDVRDTDRREYDRASNHTDHTNSQEMISSDPAQGHYQPLRNPGMTRSDSSQSSILMAENSCGYGLSNLTRASDSRYTVHSNGSSSSRLRDRGAGHRYSSSQVYIHPRPDSEMGGRPFGRARSSSFVEAAVVEAGFKPPRREVLESETKSKNKFYDRRDFDSKIIDNDSPLWQPGSRGRSMVAKSLSMQGMQNFGEGGGIDRNVLRGRRSQSQVIQGRRKQSIGTRMRSSIFGKDKSDSDEDDYDDEDDETE</sequence>
<feature type="transmembrane region" description="Helical" evidence="7">
    <location>
        <begin position="402"/>
        <end position="422"/>
    </location>
</feature>
<feature type="region of interest" description="Disordered" evidence="6">
    <location>
        <begin position="928"/>
        <end position="985"/>
    </location>
</feature>
<dbReference type="AlphaFoldDB" id="A0A9P5SJB4"/>
<evidence type="ECO:0000259" key="8">
    <source>
        <dbReference type="PROSITE" id="PS51380"/>
    </source>
</evidence>
<reference evidence="10" key="1">
    <citation type="journal article" date="2020" name="Fungal Divers.">
        <title>Resolving the Mortierellaceae phylogeny through synthesis of multi-gene phylogenetics and phylogenomics.</title>
        <authorList>
            <person name="Vandepol N."/>
            <person name="Liber J."/>
            <person name="Desiro A."/>
            <person name="Na H."/>
            <person name="Kennedy M."/>
            <person name="Barry K."/>
            <person name="Grigoriev I.V."/>
            <person name="Miller A.N."/>
            <person name="O'Donnell K."/>
            <person name="Stajich J.E."/>
            <person name="Bonito G."/>
        </authorList>
    </citation>
    <scope>NUCLEOTIDE SEQUENCE</scope>
    <source>
        <strain evidence="10">NVP1</strain>
    </source>
</reference>
<evidence type="ECO:0000256" key="5">
    <source>
        <dbReference type="ARBA" id="ARBA00023136"/>
    </source>
</evidence>
<dbReference type="PANTHER" id="PTHR10783">
    <property type="entry name" value="XENOTROPIC AND POLYTROPIC RETROVIRUS RECEPTOR 1-RELATED"/>
    <property type="match status" value="1"/>
</dbReference>
<dbReference type="Proteomes" id="UP000696485">
    <property type="component" value="Unassembled WGS sequence"/>
</dbReference>
<evidence type="ECO:0000256" key="4">
    <source>
        <dbReference type="ARBA" id="ARBA00022989"/>
    </source>
</evidence>
<evidence type="ECO:0000256" key="2">
    <source>
        <dbReference type="ARBA" id="ARBA00009665"/>
    </source>
</evidence>
<feature type="domain" description="EXS" evidence="8">
    <location>
        <begin position="517"/>
        <end position="715"/>
    </location>
</feature>
<keyword evidence="3 7" id="KW-0812">Transmembrane</keyword>
<evidence type="ECO:0000256" key="6">
    <source>
        <dbReference type="SAM" id="MobiDB-lite"/>
    </source>
</evidence>
<dbReference type="EMBL" id="JAAAUY010000600">
    <property type="protein sequence ID" value="KAF9328061.1"/>
    <property type="molecule type" value="Genomic_DNA"/>
</dbReference>
<evidence type="ECO:0000313" key="11">
    <source>
        <dbReference type="Proteomes" id="UP000696485"/>
    </source>
</evidence>
<feature type="compositionally biased region" description="Acidic residues" evidence="6">
    <location>
        <begin position="712"/>
        <end position="723"/>
    </location>
</feature>
<accession>A0A9P5SJB4</accession>
<dbReference type="InterPro" id="IPR004342">
    <property type="entry name" value="EXS_C"/>
</dbReference>
<feature type="region of interest" description="Disordered" evidence="6">
    <location>
        <begin position="809"/>
        <end position="845"/>
    </location>
</feature>
<evidence type="ECO:0000256" key="3">
    <source>
        <dbReference type="ARBA" id="ARBA00022692"/>
    </source>
</evidence>
<feature type="transmembrane region" description="Helical" evidence="7">
    <location>
        <begin position="324"/>
        <end position="343"/>
    </location>
</feature>
<keyword evidence="4 7" id="KW-1133">Transmembrane helix</keyword>
<protein>
    <recommendedName>
        <fullName evidence="12">Phosphate transporter PHO1</fullName>
    </recommendedName>
</protein>
<feature type="domain" description="SPX" evidence="9">
    <location>
        <begin position="1"/>
        <end position="266"/>
    </location>
</feature>
<feature type="transmembrane region" description="Helical" evidence="7">
    <location>
        <begin position="634"/>
        <end position="651"/>
    </location>
</feature>
<dbReference type="GO" id="GO:0005794">
    <property type="term" value="C:Golgi apparatus"/>
    <property type="evidence" value="ECO:0007669"/>
    <property type="project" value="TreeGrafter"/>
</dbReference>
<dbReference type="GO" id="GO:0000822">
    <property type="term" value="F:inositol hexakisphosphate binding"/>
    <property type="evidence" value="ECO:0007669"/>
    <property type="project" value="TreeGrafter"/>
</dbReference>
<dbReference type="PANTHER" id="PTHR10783:SF103">
    <property type="entry name" value="SOLUTE CARRIER FAMILY 53 MEMBER 1"/>
    <property type="match status" value="1"/>
</dbReference>
<dbReference type="CDD" id="cd14475">
    <property type="entry name" value="SPX_SYG1_like"/>
    <property type="match status" value="1"/>
</dbReference>
<organism evidence="10 11">
    <name type="scientific">Podila minutissima</name>
    <dbReference type="NCBI Taxonomy" id="64525"/>
    <lineage>
        <taxon>Eukaryota</taxon>
        <taxon>Fungi</taxon>
        <taxon>Fungi incertae sedis</taxon>
        <taxon>Mucoromycota</taxon>
        <taxon>Mortierellomycotina</taxon>
        <taxon>Mortierellomycetes</taxon>
        <taxon>Mortierellales</taxon>
        <taxon>Mortierellaceae</taxon>
        <taxon>Podila</taxon>
    </lineage>
</organism>
<dbReference type="GO" id="GO:0006817">
    <property type="term" value="P:phosphate ion transport"/>
    <property type="evidence" value="ECO:0007669"/>
    <property type="project" value="TreeGrafter"/>
</dbReference>
<dbReference type="Pfam" id="PF03105">
    <property type="entry name" value="SPX"/>
    <property type="match status" value="1"/>
</dbReference>
<feature type="compositionally biased region" description="Polar residues" evidence="6">
    <location>
        <begin position="809"/>
        <end position="820"/>
    </location>
</feature>